<keyword evidence="5" id="KW-1015">Disulfide bond</keyword>
<sequence>GLTKLSRGVDITKLDFLPIDQNEQDGFERRIIDVTCSKQAKWTSPYDPNIVYDLPDQAETVNSIPGGVLDTSYKFLSNLKEFKKSRALSAGVAALFEEGMFSASGSYKRFQSSLTNSSRRISEVESFFSAIQVDFLPFWELSLSSSALKYINNILPKDYTDNPSKYDDFFKYFGTHYFSTGKFGGLFRMSISIETSLFQTMNGRQIELNAKAAYMEILKAKGGFSGNTTRMSADFSSKTDISARFYGGSANLLDEQGWKSWWSSLPKNPWLFAGKLEPIIKIFPDGPKKESMRIAYKVYLDKAYLKEIERLLYSFLNKGNGAKDRALRFLDRTKNLLSQAIPDREEVKYLGSEVERFVIPPDWFLYNTQLCFHWEHWKFPIWFKQCDAPSQTICAIPNSQTPYYKDFTNSHGGGCVMKWAIMSPKSDPWFQQVRICFRWKADGNSGQCGGGAPRETCSYVGSYTREYLDDTDNRPGGCLMSWKFMVPKNALGWILNTKLCLYWNAEGNSDQCGDGVHKTLCALANEWTPYYKDNTDDREGGCQMSWGFRTV</sequence>
<organism evidence="7 8">
    <name type="scientific">Dinothrombium tinctorium</name>
    <dbReference type="NCBI Taxonomy" id="1965070"/>
    <lineage>
        <taxon>Eukaryota</taxon>
        <taxon>Metazoa</taxon>
        <taxon>Ecdysozoa</taxon>
        <taxon>Arthropoda</taxon>
        <taxon>Chelicerata</taxon>
        <taxon>Arachnida</taxon>
        <taxon>Acari</taxon>
        <taxon>Acariformes</taxon>
        <taxon>Trombidiformes</taxon>
        <taxon>Prostigmata</taxon>
        <taxon>Anystina</taxon>
        <taxon>Parasitengona</taxon>
        <taxon>Trombidioidea</taxon>
        <taxon>Trombidiidae</taxon>
        <taxon>Dinothrombium</taxon>
    </lineage>
</organism>
<dbReference type="OrthoDB" id="6499331at2759"/>
<feature type="non-terminal residue" evidence="7">
    <location>
        <position position="1"/>
    </location>
</feature>
<dbReference type="PROSITE" id="PS00279">
    <property type="entry name" value="MACPF_1"/>
    <property type="match status" value="1"/>
</dbReference>
<evidence type="ECO:0000313" key="7">
    <source>
        <dbReference type="EMBL" id="RWS10239.1"/>
    </source>
</evidence>
<dbReference type="STRING" id="1965070.A0A443R4Q3"/>
<feature type="domain" description="MACPF" evidence="6">
    <location>
        <begin position="1"/>
        <end position="315"/>
    </location>
</feature>
<evidence type="ECO:0000313" key="8">
    <source>
        <dbReference type="Proteomes" id="UP000285301"/>
    </source>
</evidence>
<name>A0A443R4Q3_9ACAR</name>
<evidence type="ECO:0000259" key="6">
    <source>
        <dbReference type="PROSITE" id="PS51412"/>
    </source>
</evidence>
<comment type="caution">
    <text evidence="7">The sequence shown here is derived from an EMBL/GenBank/DDBJ whole genome shotgun (WGS) entry which is preliminary data.</text>
</comment>
<gene>
    <name evidence="7" type="ORF">B4U79_09595</name>
</gene>
<evidence type="ECO:0000256" key="4">
    <source>
        <dbReference type="ARBA" id="ARBA00023136"/>
    </source>
</evidence>
<dbReference type="Proteomes" id="UP000285301">
    <property type="component" value="Unassembled WGS sequence"/>
</dbReference>
<keyword evidence="4" id="KW-0472">Membrane</keyword>
<evidence type="ECO:0000256" key="2">
    <source>
        <dbReference type="ARBA" id="ARBA00004613"/>
    </source>
</evidence>
<accession>A0A443R4Q3</accession>
<proteinExistence type="predicted"/>
<evidence type="ECO:0000256" key="1">
    <source>
        <dbReference type="ARBA" id="ARBA00004370"/>
    </source>
</evidence>
<evidence type="ECO:0000256" key="3">
    <source>
        <dbReference type="ARBA" id="ARBA00022525"/>
    </source>
</evidence>
<dbReference type="InterPro" id="IPR020864">
    <property type="entry name" value="MACPF"/>
</dbReference>
<reference evidence="7 8" key="1">
    <citation type="journal article" date="2018" name="Gigascience">
        <title>Genomes of trombidid mites reveal novel predicted allergens and laterally-transferred genes associated with secondary metabolism.</title>
        <authorList>
            <person name="Dong X."/>
            <person name="Chaisiri K."/>
            <person name="Xia D."/>
            <person name="Armstrong S.D."/>
            <person name="Fang Y."/>
            <person name="Donnelly M.J."/>
            <person name="Kadowaki T."/>
            <person name="McGarry J.W."/>
            <person name="Darby A.C."/>
            <person name="Makepeace B.L."/>
        </authorList>
    </citation>
    <scope>NUCLEOTIDE SEQUENCE [LARGE SCALE GENOMIC DNA]</scope>
    <source>
        <strain evidence="7">UoL-WK</strain>
    </source>
</reference>
<dbReference type="GO" id="GO:0016020">
    <property type="term" value="C:membrane"/>
    <property type="evidence" value="ECO:0007669"/>
    <property type="project" value="UniProtKB-SubCell"/>
</dbReference>
<dbReference type="Pfam" id="PF01823">
    <property type="entry name" value="MACPF"/>
    <property type="match status" value="1"/>
</dbReference>
<protein>
    <submittedName>
        <fullName evidence="7">Perivitellin-2 67 kDa subunit-like protein</fullName>
    </submittedName>
</protein>
<dbReference type="AlphaFoldDB" id="A0A443R4Q3"/>
<dbReference type="GO" id="GO:0005576">
    <property type="term" value="C:extracellular region"/>
    <property type="evidence" value="ECO:0007669"/>
    <property type="project" value="UniProtKB-SubCell"/>
</dbReference>
<dbReference type="EMBL" id="NCKU01002171">
    <property type="protein sequence ID" value="RWS10239.1"/>
    <property type="molecule type" value="Genomic_DNA"/>
</dbReference>
<keyword evidence="8" id="KW-1185">Reference proteome</keyword>
<keyword evidence="3" id="KW-0964">Secreted</keyword>
<dbReference type="PROSITE" id="PS51412">
    <property type="entry name" value="MACPF_2"/>
    <property type="match status" value="1"/>
</dbReference>
<evidence type="ECO:0000256" key="5">
    <source>
        <dbReference type="ARBA" id="ARBA00023157"/>
    </source>
</evidence>
<dbReference type="InterPro" id="IPR020863">
    <property type="entry name" value="MACPF_CS"/>
</dbReference>
<comment type="subcellular location">
    <subcellularLocation>
        <location evidence="1">Membrane</location>
    </subcellularLocation>
    <subcellularLocation>
        <location evidence="2">Secreted</location>
    </subcellularLocation>
</comment>